<evidence type="ECO:0000313" key="2">
    <source>
        <dbReference type="Proteomes" id="UP000823561"/>
    </source>
</evidence>
<proteinExistence type="predicted"/>
<organism evidence="1 2">
    <name type="scientific">Alosa alosa</name>
    <name type="common">allis shad</name>
    <dbReference type="NCBI Taxonomy" id="278164"/>
    <lineage>
        <taxon>Eukaryota</taxon>
        <taxon>Metazoa</taxon>
        <taxon>Chordata</taxon>
        <taxon>Craniata</taxon>
        <taxon>Vertebrata</taxon>
        <taxon>Euteleostomi</taxon>
        <taxon>Actinopterygii</taxon>
        <taxon>Neopterygii</taxon>
        <taxon>Teleostei</taxon>
        <taxon>Clupei</taxon>
        <taxon>Clupeiformes</taxon>
        <taxon>Clupeoidei</taxon>
        <taxon>Clupeidae</taxon>
        <taxon>Alosa</taxon>
    </lineage>
</organism>
<protein>
    <submittedName>
        <fullName evidence="1">Uncharacterized protein</fullName>
    </submittedName>
</protein>
<reference evidence="1" key="1">
    <citation type="submission" date="2020-10" db="EMBL/GenBank/DDBJ databases">
        <title>Chromosome-scale genome assembly of the Allis shad, Alosa alosa.</title>
        <authorList>
            <person name="Margot Z."/>
            <person name="Christophe K."/>
            <person name="Cabau C."/>
            <person name="Louis A."/>
            <person name="Berthelot C."/>
            <person name="Parey E."/>
            <person name="Roest Crollius H."/>
            <person name="Montfort J."/>
            <person name="Robinson-Rechavi M."/>
            <person name="Bucao C."/>
            <person name="Bouchez O."/>
            <person name="Gislard M."/>
            <person name="Lluch J."/>
            <person name="Milhes M."/>
            <person name="Lampietro C."/>
            <person name="Lopez Roques C."/>
            <person name="Donnadieu C."/>
            <person name="Braasch I."/>
            <person name="Desvignes T."/>
            <person name="Postlethwait J."/>
            <person name="Bobe J."/>
            <person name="Guiguen Y."/>
        </authorList>
    </citation>
    <scope>NUCLEOTIDE SEQUENCE</scope>
    <source>
        <strain evidence="1">M-15738</strain>
        <tissue evidence="1">Blood</tissue>
    </source>
</reference>
<evidence type="ECO:0000313" key="1">
    <source>
        <dbReference type="EMBL" id="KAG5277069.1"/>
    </source>
</evidence>
<dbReference type="EMBL" id="JADWDJ010000008">
    <property type="protein sequence ID" value="KAG5277069.1"/>
    <property type="molecule type" value="Genomic_DNA"/>
</dbReference>
<gene>
    <name evidence="1" type="ORF">AALO_G00113210</name>
</gene>
<dbReference type="Proteomes" id="UP000823561">
    <property type="component" value="Chromosome 8"/>
</dbReference>
<name>A0AAV6GPK2_9TELE</name>
<dbReference type="AlphaFoldDB" id="A0AAV6GPK2"/>
<dbReference type="PANTHER" id="PTHR34488">
    <property type="entry name" value="SI:CH211-245H14.1-RELATED"/>
    <property type="match status" value="1"/>
</dbReference>
<keyword evidence="2" id="KW-1185">Reference proteome</keyword>
<accession>A0AAV6GPK2</accession>
<comment type="caution">
    <text evidence="1">The sequence shown here is derived from an EMBL/GenBank/DDBJ whole genome shotgun (WGS) entry which is preliminary data.</text>
</comment>
<sequence>MVKVHEVTIGNTLNCEKDFRTCLRLKLRSWTGTTNSDCDVILAYCPIVSRVGTDIEAALGKIPGGKPTVLVVLHHTFDQDFIVPDTRRFVNRHDMITVNCLFHESQGLMRGQLLDTALEDTLRFLRKYDYPPHQDEDSVAKVPGSQSSHGLRHGLSSLVFLVSLPYFITKTI</sequence>
<dbReference type="PANTHER" id="PTHR34488:SF1">
    <property type="entry name" value="SI:CH211-245H14.1-RELATED"/>
    <property type="match status" value="1"/>
</dbReference>